<evidence type="ECO:0000313" key="2">
    <source>
        <dbReference type="WBParaSite" id="scf7180000420179.g4864"/>
    </source>
</evidence>
<protein>
    <submittedName>
        <fullName evidence="2">Uncharacterized protein</fullName>
    </submittedName>
</protein>
<sequence>MIGKVYGYGPEFTSNLPLFKLKRDINDLLQQQSPNSSQMFIIPPPSTNNCVTTAQIMVAAAAAATFEQQTFQQQLNNVLNAVSTRHVFNRFGLDFTKETDGEQQQQYLNITPTIFNLPSFYSSNNDLNK</sequence>
<reference evidence="2" key="1">
    <citation type="submission" date="2022-11" db="UniProtKB">
        <authorList>
            <consortium name="WormBaseParasite"/>
        </authorList>
    </citation>
    <scope>IDENTIFICATION</scope>
</reference>
<dbReference type="AlphaFoldDB" id="A0A915NMH9"/>
<evidence type="ECO:0000313" key="1">
    <source>
        <dbReference type="Proteomes" id="UP000887560"/>
    </source>
</evidence>
<name>A0A915NMH9_9BILA</name>
<organism evidence="1 2">
    <name type="scientific">Meloidogyne floridensis</name>
    <dbReference type="NCBI Taxonomy" id="298350"/>
    <lineage>
        <taxon>Eukaryota</taxon>
        <taxon>Metazoa</taxon>
        <taxon>Ecdysozoa</taxon>
        <taxon>Nematoda</taxon>
        <taxon>Chromadorea</taxon>
        <taxon>Rhabditida</taxon>
        <taxon>Tylenchina</taxon>
        <taxon>Tylenchomorpha</taxon>
        <taxon>Tylenchoidea</taxon>
        <taxon>Meloidogynidae</taxon>
        <taxon>Meloidogyninae</taxon>
        <taxon>Meloidogyne</taxon>
    </lineage>
</organism>
<proteinExistence type="predicted"/>
<dbReference type="Proteomes" id="UP000887560">
    <property type="component" value="Unplaced"/>
</dbReference>
<accession>A0A915NMH9</accession>
<keyword evidence="1" id="KW-1185">Reference proteome</keyword>
<dbReference type="WBParaSite" id="scf7180000420179.g4864">
    <property type="protein sequence ID" value="scf7180000420179.g4864"/>
    <property type="gene ID" value="scf7180000420179.g4864"/>
</dbReference>